<keyword evidence="2" id="KW-1185">Reference proteome</keyword>
<proteinExistence type="predicted"/>
<sequence length="494" mass="58290">MNSISLIIATLTPQDKKDFLLTLKRRNKRSDTKNVALFKLLDTPDPAGNLDLVLYGKRSKNAYHALCKRLHDTLIDFVATKKIEEESSKEMTALKLILASRTFFQHHQATIAFKTLAKAELIAKKNSLFTTLNEIYQIQLTHYHLSDSLDFKETLKKLKKNKGNILHKENLNLFYAAIQEELNGKNPQLSDIIERNLLLYNISITKHVSYPSLFKILQISNQVAYVTRNYYDILDFIEQARKKIDISERVQKQHLYDHIQILYYLSNTYFRIKKFKKSADTLQSMHNNMRLQQQKYYPVFYCQYSLLENLLLIYTGHLEQAIDKLYQFNFKKFKNQEVHIHDLKLTLVVALFLHENFKEALKVYTDFYHSDNWYSKKVGFIWVIKKNLLEILIFIELDYINLVESRLKSFRKKHSAHLIEHDEKRILDFVTLIGAYYSNKEAITSEAFAKELDHILKVESGEEDIFAISFYAWLKAKITSKKTYDTCLEYINKV</sequence>
<evidence type="ECO:0000313" key="2">
    <source>
        <dbReference type="Proteomes" id="UP001474120"/>
    </source>
</evidence>
<comment type="caution">
    <text evidence="1">The sequence shown here is derived from an EMBL/GenBank/DDBJ whole genome shotgun (WGS) entry which is preliminary data.</text>
</comment>
<accession>A0ABU9L0Z3</accession>
<dbReference type="Proteomes" id="UP001474120">
    <property type="component" value="Unassembled WGS sequence"/>
</dbReference>
<name>A0ABU9L0Z3_9FLAO</name>
<protein>
    <submittedName>
        <fullName evidence="1">Uncharacterized protein</fullName>
    </submittedName>
</protein>
<gene>
    <name evidence="1" type="ORF">AABB81_08975</name>
</gene>
<organism evidence="1 2">
    <name type="scientific">Lutimonas vermicola</name>
    <dbReference type="NCBI Taxonomy" id="414288"/>
    <lineage>
        <taxon>Bacteria</taxon>
        <taxon>Pseudomonadati</taxon>
        <taxon>Bacteroidota</taxon>
        <taxon>Flavobacteriia</taxon>
        <taxon>Flavobacteriales</taxon>
        <taxon>Flavobacteriaceae</taxon>
        <taxon>Lutimonas</taxon>
    </lineage>
</organism>
<dbReference type="RefSeq" id="WP_342160045.1">
    <property type="nucleotide sequence ID" value="NZ_JBCDNA010000002.1"/>
</dbReference>
<reference evidence="1 2" key="1">
    <citation type="submission" date="2024-04" db="EMBL/GenBank/DDBJ databases">
        <title>whole genome sequencing of Lutimonas vermicola strain IMCC1616.</title>
        <authorList>
            <person name="Bae S.S."/>
        </authorList>
    </citation>
    <scope>NUCLEOTIDE SEQUENCE [LARGE SCALE GENOMIC DNA]</scope>
    <source>
        <strain evidence="1 2">IMCC1616</strain>
    </source>
</reference>
<dbReference type="EMBL" id="JBCDNA010000002">
    <property type="protein sequence ID" value="MEL4456024.1"/>
    <property type="molecule type" value="Genomic_DNA"/>
</dbReference>
<evidence type="ECO:0000313" key="1">
    <source>
        <dbReference type="EMBL" id="MEL4456024.1"/>
    </source>
</evidence>